<comment type="caution">
    <text evidence="1">The sequence shown here is derived from an EMBL/GenBank/DDBJ whole genome shotgun (WGS) entry which is preliminary data.</text>
</comment>
<organism evidence="1 2">
    <name type="scientific">Phytophthora nicotianae P10297</name>
    <dbReference type="NCBI Taxonomy" id="1317064"/>
    <lineage>
        <taxon>Eukaryota</taxon>
        <taxon>Sar</taxon>
        <taxon>Stramenopiles</taxon>
        <taxon>Oomycota</taxon>
        <taxon>Peronosporomycetes</taxon>
        <taxon>Peronosporales</taxon>
        <taxon>Peronosporaceae</taxon>
        <taxon>Phytophthora</taxon>
    </lineage>
</organism>
<evidence type="ECO:0000313" key="1">
    <source>
        <dbReference type="EMBL" id="ETP33584.1"/>
    </source>
</evidence>
<proteinExistence type="predicted"/>
<evidence type="ECO:0000313" key="2">
    <source>
        <dbReference type="Proteomes" id="UP000018948"/>
    </source>
</evidence>
<name>W2YHB9_PHYNI</name>
<protein>
    <submittedName>
        <fullName evidence="1">Uncharacterized protein</fullName>
    </submittedName>
</protein>
<dbReference type="Proteomes" id="UP000018948">
    <property type="component" value="Unassembled WGS sequence"/>
</dbReference>
<reference evidence="1 2" key="1">
    <citation type="submission" date="2013-11" db="EMBL/GenBank/DDBJ databases">
        <title>The Genome Sequence of Phytophthora parasitica P10297.</title>
        <authorList>
            <consortium name="The Broad Institute Genomics Platform"/>
            <person name="Russ C."/>
            <person name="Tyler B."/>
            <person name="Panabieres F."/>
            <person name="Shan W."/>
            <person name="Tripathy S."/>
            <person name="Grunwald N."/>
            <person name="Machado M."/>
            <person name="Johnson C.S."/>
            <person name="Walker B."/>
            <person name="Young S.K."/>
            <person name="Zeng Q."/>
            <person name="Gargeya S."/>
            <person name="Fitzgerald M."/>
            <person name="Haas B."/>
            <person name="Abouelleil A."/>
            <person name="Allen A.W."/>
            <person name="Alvarado L."/>
            <person name="Arachchi H.M."/>
            <person name="Berlin A.M."/>
            <person name="Chapman S.B."/>
            <person name="Gainer-Dewar J."/>
            <person name="Goldberg J."/>
            <person name="Griggs A."/>
            <person name="Gujja S."/>
            <person name="Hansen M."/>
            <person name="Howarth C."/>
            <person name="Imamovic A."/>
            <person name="Ireland A."/>
            <person name="Larimer J."/>
            <person name="McCowan C."/>
            <person name="Murphy C."/>
            <person name="Pearson M."/>
            <person name="Poon T.W."/>
            <person name="Priest M."/>
            <person name="Roberts A."/>
            <person name="Saif S."/>
            <person name="Shea T."/>
            <person name="Sisk P."/>
            <person name="Sykes S."/>
            <person name="Wortman J."/>
            <person name="Nusbaum C."/>
            <person name="Birren B."/>
        </authorList>
    </citation>
    <scope>NUCLEOTIDE SEQUENCE [LARGE SCALE GENOMIC DNA]</scope>
    <source>
        <strain evidence="1 2">P10297</strain>
    </source>
</reference>
<dbReference type="EMBL" id="ANIY01003728">
    <property type="protein sequence ID" value="ETP33584.1"/>
    <property type="molecule type" value="Genomic_DNA"/>
</dbReference>
<dbReference type="AlphaFoldDB" id="W2YHB9"/>
<gene>
    <name evidence="1" type="ORF">F442_17940</name>
</gene>
<sequence>MATGALRKGVEPRELFDMVMGQAQETEKDSGLSALCAEKASENRDDILSEENPEFAPGCCEEVKATEKAAFEGELAERMQELGQQLHATV</sequence>
<accession>W2YHB9</accession>